<proteinExistence type="predicted"/>
<keyword evidence="1" id="KW-0732">Signal</keyword>
<protein>
    <submittedName>
        <fullName evidence="2">Uncharacterized protein</fullName>
    </submittedName>
</protein>
<dbReference type="EMBL" id="JBAMIC010000004">
    <property type="protein sequence ID" value="KAK7108544.1"/>
    <property type="molecule type" value="Genomic_DNA"/>
</dbReference>
<evidence type="ECO:0000256" key="1">
    <source>
        <dbReference type="SAM" id="SignalP"/>
    </source>
</evidence>
<accession>A0AAN9GHY4</accession>
<organism evidence="2 3">
    <name type="scientific">Littorina saxatilis</name>
    <dbReference type="NCBI Taxonomy" id="31220"/>
    <lineage>
        <taxon>Eukaryota</taxon>
        <taxon>Metazoa</taxon>
        <taxon>Spiralia</taxon>
        <taxon>Lophotrochozoa</taxon>
        <taxon>Mollusca</taxon>
        <taxon>Gastropoda</taxon>
        <taxon>Caenogastropoda</taxon>
        <taxon>Littorinimorpha</taxon>
        <taxon>Littorinoidea</taxon>
        <taxon>Littorinidae</taxon>
        <taxon>Littorina</taxon>
    </lineage>
</organism>
<name>A0AAN9GHY4_9CAEN</name>
<keyword evidence="3" id="KW-1185">Reference proteome</keyword>
<evidence type="ECO:0000313" key="2">
    <source>
        <dbReference type="EMBL" id="KAK7108544.1"/>
    </source>
</evidence>
<sequence>MAMNRPLVLLAGFCFVLHVVSYGAHALPQAETSKLGRSVEAELQINPLSGSHDNEGRLGERSCSVLNQYCKRTVCCKGLTCSYSNIIGYTLCKA</sequence>
<feature type="chain" id="PRO_5042810463" evidence="1">
    <location>
        <begin position="27"/>
        <end position="94"/>
    </location>
</feature>
<dbReference type="AlphaFoldDB" id="A0AAN9GHY4"/>
<reference evidence="2 3" key="1">
    <citation type="submission" date="2024-02" db="EMBL/GenBank/DDBJ databases">
        <title>Chromosome-scale genome assembly of the rough periwinkle Littorina saxatilis.</title>
        <authorList>
            <person name="De Jode A."/>
            <person name="Faria R."/>
            <person name="Formenti G."/>
            <person name="Sims Y."/>
            <person name="Smith T.P."/>
            <person name="Tracey A."/>
            <person name="Wood J.M.D."/>
            <person name="Zagrodzka Z.B."/>
            <person name="Johannesson K."/>
            <person name="Butlin R.K."/>
            <person name="Leder E.H."/>
        </authorList>
    </citation>
    <scope>NUCLEOTIDE SEQUENCE [LARGE SCALE GENOMIC DNA]</scope>
    <source>
        <strain evidence="2">Snail1</strain>
        <tissue evidence="2">Muscle</tissue>
    </source>
</reference>
<dbReference type="Proteomes" id="UP001374579">
    <property type="component" value="Unassembled WGS sequence"/>
</dbReference>
<feature type="signal peptide" evidence="1">
    <location>
        <begin position="1"/>
        <end position="26"/>
    </location>
</feature>
<comment type="caution">
    <text evidence="2">The sequence shown here is derived from an EMBL/GenBank/DDBJ whole genome shotgun (WGS) entry which is preliminary data.</text>
</comment>
<evidence type="ECO:0000313" key="3">
    <source>
        <dbReference type="Proteomes" id="UP001374579"/>
    </source>
</evidence>
<gene>
    <name evidence="2" type="ORF">V1264_016274</name>
</gene>